<feature type="transmembrane region" description="Helical" evidence="1">
    <location>
        <begin position="61"/>
        <end position="80"/>
    </location>
</feature>
<protein>
    <submittedName>
        <fullName evidence="2">Uncharacterized protein</fullName>
    </submittedName>
</protein>
<dbReference type="EMBL" id="JACEGQ020000004">
    <property type="protein sequence ID" value="KAH8511179.1"/>
    <property type="molecule type" value="Genomic_DNA"/>
</dbReference>
<keyword evidence="3" id="KW-1185">Reference proteome</keyword>
<feature type="transmembrane region" description="Helical" evidence="1">
    <location>
        <begin position="153"/>
        <end position="174"/>
    </location>
</feature>
<feature type="transmembrane region" description="Helical" evidence="1">
    <location>
        <begin position="127"/>
        <end position="147"/>
    </location>
</feature>
<keyword evidence="1" id="KW-1133">Transmembrane helix</keyword>
<keyword evidence="1" id="KW-0472">Membrane</keyword>
<gene>
    <name evidence="2" type="ORF">H0E87_008643</name>
</gene>
<reference evidence="2" key="1">
    <citation type="journal article" date="2021" name="J. Hered.">
        <title>Genome Assembly of Salicaceae Populus deltoides (Eastern Cottonwood) I-69 Based on Nanopore Sequencing and Hi-C Technologies.</title>
        <authorList>
            <person name="Bai S."/>
            <person name="Wu H."/>
            <person name="Zhang J."/>
            <person name="Pan Z."/>
            <person name="Zhao W."/>
            <person name="Li Z."/>
            <person name="Tong C."/>
        </authorList>
    </citation>
    <scope>NUCLEOTIDE SEQUENCE</scope>
    <source>
        <tissue evidence="2">Leaf</tissue>
    </source>
</reference>
<evidence type="ECO:0000313" key="2">
    <source>
        <dbReference type="EMBL" id="KAH8511179.1"/>
    </source>
</evidence>
<name>A0A8T2Z1I6_POPDE</name>
<organism evidence="2 3">
    <name type="scientific">Populus deltoides</name>
    <name type="common">Eastern poplar</name>
    <name type="synonym">Eastern cottonwood</name>
    <dbReference type="NCBI Taxonomy" id="3696"/>
    <lineage>
        <taxon>Eukaryota</taxon>
        <taxon>Viridiplantae</taxon>
        <taxon>Streptophyta</taxon>
        <taxon>Embryophyta</taxon>
        <taxon>Tracheophyta</taxon>
        <taxon>Spermatophyta</taxon>
        <taxon>Magnoliopsida</taxon>
        <taxon>eudicotyledons</taxon>
        <taxon>Gunneridae</taxon>
        <taxon>Pentapetalae</taxon>
        <taxon>rosids</taxon>
        <taxon>fabids</taxon>
        <taxon>Malpighiales</taxon>
        <taxon>Salicaceae</taxon>
        <taxon>Saliceae</taxon>
        <taxon>Populus</taxon>
    </lineage>
</organism>
<accession>A0A8T2Z1I6</accession>
<evidence type="ECO:0000313" key="3">
    <source>
        <dbReference type="Proteomes" id="UP000807159"/>
    </source>
</evidence>
<keyword evidence="1" id="KW-0812">Transmembrane</keyword>
<sequence length="178" mass="19545">MAKHTENESCYSVENPGSLIVEMGELSPESPNFEMMNDEEAATNIVEAAATSSKKGIFERWANALVMVPFTILTNLFAAFCTVNSSNSFGLAPFSFHSLVFIVMLNFYTSIIGIVLWQVFPMVARGFHLMAFLCALLSLTILFGAVLPIQLNGAPWICMALVVLIVFVLLLHNLSPHP</sequence>
<evidence type="ECO:0000256" key="1">
    <source>
        <dbReference type="SAM" id="Phobius"/>
    </source>
</evidence>
<proteinExistence type="predicted"/>
<comment type="caution">
    <text evidence="2">The sequence shown here is derived from an EMBL/GenBank/DDBJ whole genome shotgun (WGS) entry which is preliminary data.</text>
</comment>
<feature type="transmembrane region" description="Helical" evidence="1">
    <location>
        <begin position="100"/>
        <end position="120"/>
    </location>
</feature>
<dbReference type="Proteomes" id="UP000807159">
    <property type="component" value="Chromosome 4"/>
</dbReference>
<dbReference type="AlphaFoldDB" id="A0A8T2Z1I6"/>